<dbReference type="AlphaFoldDB" id="A0A1W4XTR1"/>
<evidence type="ECO:0000256" key="5">
    <source>
        <dbReference type="ARBA" id="ARBA00023136"/>
    </source>
</evidence>
<proteinExistence type="inferred from homology"/>
<dbReference type="InParanoid" id="A0A1W4XTR1"/>
<name>A0A1W4XTR1_AGRPL</name>
<dbReference type="GO" id="GO:0031267">
    <property type="term" value="F:small GTPase binding"/>
    <property type="evidence" value="ECO:0007669"/>
    <property type="project" value="InterPro"/>
</dbReference>
<dbReference type="KEGG" id="apln:108744770"/>
<dbReference type="GeneID" id="108744770"/>
<feature type="transmembrane region" description="Helical" evidence="6">
    <location>
        <begin position="205"/>
        <end position="226"/>
    </location>
</feature>
<dbReference type="FunCoup" id="A0A1W4XTR1">
    <property type="interactions" value="1100"/>
</dbReference>
<dbReference type="GO" id="GO:0000139">
    <property type="term" value="C:Golgi membrane"/>
    <property type="evidence" value="ECO:0007669"/>
    <property type="project" value="UniProtKB-SubCell"/>
</dbReference>
<feature type="transmembrane region" description="Helical" evidence="6">
    <location>
        <begin position="99"/>
        <end position="119"/>
    </location>
</feature>
<comment type="subcellular location">
    <subcellularLocation>
        <location evidence="6">Golgi apparatus membrane</location>
        <topology evidence="6">Multi-pass membrane protein</topology>
    </subcellularLocation>
    <subcellularLocation>
        <location evidence="1">Membrane</location>
        <topology evidence="1">Multi-pass membrane protein</topology>
    </subcellularLocation>
</comment>
<organism evidence="8 9">
    <name type="scientific">Agrilus planipennis</name>
    <name type="common">Emerald ash borer</name>
    <name type="synonym">Agrilus marcopoli</name>
    <dbReference type="NCBI Taxonomy" id="224129"/>
    <lineage>
        <taxon>Eukaryota</taxon>
        <taxon>Metazoa</taxon>
        <taxon>Ecdysozoa</taxon>
        <taxon>Arthropoda</taxon>
        <taxon>Hexapoda</taxon>
        <taxon>Insecta</taxon>
        <taxon>Pterygota</taxon>
        <taxon>Neoptera</taxon>
        <taxon>Endopterygota</taxon>
        <taxon>Coleoptera</taxon>
        <taxon>Polyphaga</taxon>
        <taxon>Elateriformia</taxon>
        <taxon>Buprestoidea</taxon>
        <taxon>Buprestidae</taxon>
        <taxon>Agrilinae</taxon>
        <taxon>Agrilus</taxon>
    </lineage>
</organism>
<keyword evidence="3 6" id="KW-0812">Transmembrane</keyword>
<keyword evidence="5 6" id="KW-0472">Membrane</keyword>
<keyword evidence="4 6" id="KW-1133">Transmembrane helix</keyword>
<feature type="transmembrane region" description="Helical" evidence="6">
    <location>
        <begin position="139"/>
        <end position="161"/>
    </location>
</feature>
<dbReference type="PANTHER" id="PTHR12822">
    <property type="entry name" value="PROTEIN YIPF"/>
    <property type="match status" value="1"/>
</dbReference>
<gene>
    <name evidence="9" type="primary">LOC108744770</name>
</gene>
<protein>
    <recommendedName>
        <fullName evidence="6">Protein YIPF</fullName>
    </recommendedName>
</protein>
<dbReference type="InterPro" id="IPR039765">
    <property type="entry name" value="Yip5/YIPF1/YIPF2"/>
</dbReference>
<dbReference type="OrthoDB" id="10256463at2759"/>
<dbReference type="Pfam" id="PF04893">
    <property type="entry name" value="Yip1"/>
    <property type="match status" value="1"/>
</dbReference>
<feature type="transmembrane region" description="Helical" evidence="6">
    <location>
        <begin position="182"/>
        <end position="199"/>
    </location>
</feature>
<sequence>MTSLPEVPTDELLNFQDFPTGSEQHTVRIETTNPSLTIDNFDKKEDYKEDNETKTKSFWTLEYYQQFFDIDTDEVLHRIFASINPKEPLGLKLETKPDLYGPFWITITLIFTIAVSGNMASYLHKADVNYHWKYDFHLVSYAATAIISYICIVPSAIWFSLKWTIPPTDVDLTRIPSIFKIMCLYGYSLFIYIPISILWTVQIVWFQWLLVIFAASLSGSVLLLALYPSLRLSNFKLIFAFAIILCHFFLALSFMLYFFHVPNHPPTNVSSPHPLINVPFSHSINKTGNA</sequence>
<feature type="transmembrane region" description="Helical" evidence="6">
    <location>
        <begin position="238"/>
        <end position="259"/>
    </location>
</feature>
<dbReference type="InterPro" id="IPR006977">
    <property type="entry name" value="Yip1_dom"/>
</dbReference>
<dbReference type="STRING" id="224129.A0A1W4XTR1"/>
<feature type="domain" description="Yip1" evidence="7">
    <location>
        <begin position="93"/>
        <end position="252"/>
    </location>
</feature>
<accession>A0A1W4XTR1</accession>
<evidence type="ECO:0000313" key="9">
    <source>
        <dbReference type="RefSeq" id="XP_018336182.1"/>
    </source>
</evidence>
<evidence type="ECO:0000256" key="6">
    <source>
        <dbReference type="RuleBase" id="RU361264"/>
    </source>
</evidence>
<reference evidence="9" key="1">
    <citation type="submission" date="2025-08" db="UniProtKB">
        <authorList>
            <consortium name="RefSeq"/>
        </authorList>
    </citation>
    <scope>IDENTIFICATION</scope>
    <source>
        <tissue evidence="9">Entire body</tissue>
    </source>
</reference>
<evidence type="ECO:0000256" key="1">
    <source>
        <dbReference type="ARBA" id="ARBA00004141"/>
    </source>
</evidence>
<evidence type="ECO:0000256" key="2">
    <source>
        <dbReference type="ARBA" id="ARBA00010596"/>
    </source>
</evidence>
<evidence type="ECO:0000256" key="4">
    <source>
        <dbReference type="ARBA" id="ARBA00022989"/>
    </source>
</evidence>
<dbReference type="GO" id="GO:0016192">
    <property type="term" value="P:vesicle-mediated transport"/>
    <property type="evidence" value="ECO:0007669"/>
    <property type="project" value="InterPro"/>
</dbReference>
<keyword evidence="8" id="KW-1185">Reference proteome</keyword>
<comment type="similarity">
    <text evidence="2 6">Belongs to the YIP1 family.</text>
</comment>
<dbReference type="RefSeq" id="XP_018336182.1">
    <property type="nucleotide sequence ID" value="XM_018480680.2"/>
</dbReference>
<dbReference type="Proteomes" id="UP000192223">
    <property type="component" value="Unplaced"/>
</dbReference>
<evidence type="ECO:0000256" key="3">
    <source>
        <dbReference type="ARBA" id="ARBA00022692"/>
    </source>
</evidence>
<dbReference type="PANTHER" id="PTHR12822:SF2">
    <property type="entry name" value="PROTEIN YIPF"/>
    <property type="match status" value="1"/>
</dbReference>
<evidence type="ECO:0000313" key="8">
    <source>
        <dbReference type="Proteomes" id="UP000192223"/>
    </source>
</evidence>
<evidence type="ECO:0000259" key="7">
    <source>
        <dbReference type="Pfam" id="PF04893"/>
    </source>
</evidence>